<dbReference type="InterPro" id="IPR036268">
    <property type="entry name" value="ZapD_sf"/>
</dbReference>
<dbReference type="RefSeq" id="WP_133593121.1">
    <property type="nucleotide sequence ID" value="NZ_CP037953.1"/>
</dbReference>
<comment type="function">
    <text evidence="5">Cell division factor that enhances FtsZ-ring assembly. Directly interacts with FtsZ and promotes bundling of FtsZ protofilaments, with a reduction in FtsZ GTPase activity.</text>
</comment>
<dbReference type="PANTHER" id="PTHR39455">
    <property type="entry name" value="CELL DIVISION PROTEIN ZAPD"/>
    <property type="match status" value="1"/>
</dbReference>
<keyword evidence="3 5" id="KW-0717">Septation</keyword>
<dbReference type="InterPro" id="IPR027462">
    <property type="entry name" value="ZapD_C"/>
</dbReference>
<dbReference type="SUPFAM" id="SSF160950">
    <property type="entry name" value="YacF-like"/>
    <property type="match status" value="1"/>
</dbReference>
<dbReference type="EMBL" id="SNYM01000023">
    <property type="protein sequence ID" value="TDQ44643.1"/>
    <property type="molecule type" value="Genomic_DNA"/>
</dbReference>
<evidence type="ECO:0000256" key="3">
    <source>
        <dbReference type="ARBA" id="ARBA00023210"/>
    </source>
</evidence>
<evidence type="ECO:0000313" key="6">
    <source>
        <dbReference type="EMBL" id="TDQ44643.1"/>
    </source>
</evidence>
<dbReference type="GO" id="GO:0043093">
    <property type="term" value="P:FtsZ-dependent cytokinesis"/>
    <property type="evidence" value="ECO:0007669"/>
    <property type="project" value="UniProtKB-UniRule"/>
</dbReference>
<gene>
    <name evidence="5" type="primary">zapD</name>
    <name evidence="6" type="ORF">EV696_12346</name>
</gene>
<dbReference type="AlphaFoldDB" id="A0A4R6UHD7"/>
<name>A0A4R6UHD7_9GAMM</name>
<dbReference type="PANTHER" id="PTHR39455:SF1">
    <property type="entry name" value="CELL DIVISION PROTEIN ZAPD"/>
    <property type="match status" value="1"/>
</dbReference>
<keyword evidence="1 5" id="KW-0963">Cytoplasm</keyword>
<evidence type="ECO:0000256" key="5">
    <source>
        <dbReference type="HAMAP-Rule" id="MF_01092"/>
    </source>
</evidence>
<accession>A0A4R6UHD7</accession>
<keyword evidence="4 5" id="KW-0131">Cell cycle</keyword>
<dbReference type="Gene3D" id="2.60.440.10">
    <property type="entry name" value="YacF-like domains"/>
    <property type="match status" value="1"/>
</dbReference>
<comment type="similarity">
    <text evidence="5">Belongs to the ZapD family.</text>
</comment>
<dbReference type="GO" id="GO:0032153">
    <property type="term" value="C:cell division site"/>
    <property type="evidence" value="ECO:0007669"/>
    <property type="project" value="TreeGrafter"/>
</dbReference>
<dbReference type="Proteomes" id="UP000295375">
    <property type="component" value="Unassembled WGS sequence"/>
</dbReference>
<evidence type="ECO:0000256" key="1">
    <source>
        <dbReference type="ARBA" id="ARBA00022490"/>
    </source>
</evidence>
<dbReference type="InterPro" id="IPR009777">
    <property type="entry name" value="ZapD"/>
</dbReference>
<comment type="subunit">
    <text evidence="5">Interacts with FtsZ.</text>
</comment>
<dbReference type="OrthoDB" id="5294622at2"/>
<dbReference type="Pfam" id="PF07072">
    <property type="entry name" value="ZapD"/>
    <property type="match status" value="1"/>
</dbReference>
<evidence type="ECO:0000256" key="4">
    <source>
        <dbReference type="ARBA" id="ARBA00023306"/>
    </source>
</evidence>
<keyword evidence="2 5" id="KW-0132">Cell division</keyword>
<protein>
    <recommendedName>
        <fullName evidence="5">Cell division protein ZapD</fullName>
    </recommendedName>
    <alternativeName>
        <fullName evidence="5">Z ring-associated protein D</fullName>
    </alternativeName>
</protein>
<evidence type="ECO:0000313" key="7">
    <source>
        <dbReference type="Proteomes" id="UP000295375"/>
    </source>
</evidence>
<comment type="caution">
    <text evidence="6">The sequence shown here is derived from an EMBL/GenBank/DDBJ whole genome shotgun (WGS) entry which is preliminary data.</text>
</comment>
<proteinExistence type="inferred from homology"/>
<dbReference type="Gene3D" id="1.10.3900.10">
    <property type="entry name" value="YacF-like"/>
    <property type="match status" value="1"/>
</dbReference>
<organism evidence="6 7">
    <name type="scientific">Permianibacter aggregans</name>
    <dbReference type="NCBI Taxonomy" id="1510150"/>
    <lineage>
        <taxon>Bacteria</taxon>
        <taxon>Pseudomonadati</taxon>
        <taxon>Pseudomonadota</taxon>
        <taxon>Gammaproteobacteria</taxon>
        <taxon>Pseudomonadales</taxon>
        <taxon>Pseudomonadaceae</taxon>
        <taxon>Permianibacter</taxon>
    </lineage>
</organism>
<reference evidence="6 7" key="1">
    <citation type="submission" date="2019-03" db="EMBL/GenBank/DDBJ databases">
        <title>Genomic Encyclopedia of Type Strains, Phase IV (KMG-IV): sequencing the most valuable type-strain genomes for metagenomic binning, comparative biology and taxonomic classification.</title>
        <authorList>
            <person name="Goeker M."/>
        </authorList>
    </citation>
    <scope>NUCLEOTIDE SEQUENCE [LARGE SCALE GENOMIC DNA]</scope>
    <source>
        <strain evidence="6 7">DSM 103792</strain>
    </source>
</reference>
<comment type="subcellular location">
    <subcellularLocation>
        <location evidence="5">Cytoplasm</location>
    </subcellularLocation>
    <text evidence="5">Localizes to mid-cell in an FtsZ-dependent manner.</text>
</comment>
<sequence>MTRIFEQPLNEKLRNYLRLEQTFSRYFQLIRQSDVACHYAAFAPLFELLEMIDLGELRADLHSDLDKQIAVLDNFRRSPDIDLDKLQKFREQLQKLHHWIVSYPGKFCAKLKDQEFLHAVKNRYSLPGGTVACDLPRLHVFLNQDVKLRQQQFEAWGNELRVIRTTIDVLLRLMRENSHWRDASFDEGYFQLEPVQGQLLRIRIEHDARHFPEVSSGRQRCVIRLAEVTDTYGVQYVKAAHPFTYALCG</sequence>
<dbReference type="GO" id="GO:0000917">
    <property type="term" value="P:division septum assembly"/>
    <property type="evidence" value="ECO:0007669"/>
    <property type="project" value="UniProtKB-KW"/>
</dbReference>
<dbReference type="GO" id="GO:0005737">
    <property type="term" value="C:cytoplasm"/>
    <property type="evidence" value="ECO:0007669"/>
    <property type="project" value="UniProtKB-SubCell"/>
</dbReference>
<dbReference type="HAMAP" id="MF_01092">
    <property type="entry name" value="ZapD"/>
    <property type="match status" value="1"/>
</dbReference>
<keyword evidence="7" id="KW-1185">Reference proteome</keyword>
<evidence type="ECO:0000256" key="2">
    <source>
        <dbReference type="ARBA" id="ARBA00022618"/>
    </source>
</evidence>